<evidence type="ECO:0000256" key="2">
    <source>
        <dbReference type="SAM" id="MobiDB-lite"/>
    </source>
</evidence>
<dbReference type="Proteomes" id="UP000003676">
    <property type="component" value="Unassembled WGS sequence"/>
</dbReference>
<protein>
    <submittedName>
        <fullName evidence="3">Uncharacterized protein</fullName>
    </submittedName>
</protein>
<dbReference type="EMBL" id="ABXU01000081">
    <property type="protein sequence ID" value="EEB32315.1"/>
    <property type="molecule type" value="Genomic_DNA"/>
</dbReference>
<reference evidence="3 4" key="1">
    <citation type="submission" date="2008-10" db="EMBL/GenBank/DDBJ databases">
        <title>Draft genome sequence of Desulvovibrio piger (ATCC 29098).</title>
        <authorList>
            <person name="Sudarsanam P."/>
            <person name="Ley R."/>
            <person name="Guruge J."/>
            <person name="Turnbaugh P.J."/>
            <person name="Mahowald M."/>
            <person name="Liep D."/>
            <person name="Gordon J."/>
        </authorList>
    </citation>
    <scope>NUCLEOTIDE SEQUENCE [LARGE SCALE GENOMIC DNA]</scope>
    <source>
        <strain evidence="3 4">ATCC 29098</strain>
    </source>
</reference>
<dbReference type="STRING" id="901.DESPIGER_1668"/>
<name>B6WXE2_9BACT</name>
<sequence>MFPVETVLALAVAKKGADVKDIAGYITGRSIVCDACAAAVAPFAAAWLAKLSPKFLDMNYKDGDNWGDFVNQGARLLGDTISLTPMDDCLKNAVATVLDMMDDMHGTMVSQRAEIATLRQQVETLAPYQGKAEELQKKCDKLEDTIKTMKTDMGGLRRQVAEFQGKVAINHDELMQSIKDAIKDNLKNITVGVAAAGVAGDAAAAEEPAQEEGGVPDDFGFGTSGANSDGFGF</sequence>
<feature type="compositionally biased region" description="Low complexity" evidence="2">
    <location>
        <begin position="203"/>
        <end position="213"/>
    </location>
</feature>
<feature type="region of interest" description="Disordered" evidence="2">
    <location>
        <begin position="203"/>
        <end position="233"/>
    </location>
</feature>
<proteinExistence type="predicted"/>
<reference evidence="3 4" key="2">
    <citation type="submission" date="2008-10" db="EMBL/GenBank/DDBJ databases">
        <authorList>
            <person name="Fulton L."/>
            <person name="Clifton S."/>
            <person name="Fulton B."/>
            <person name="Xu J."/>
            <person name="Minx P."/>
            <person name="Pepin K.H."/>
            <person name="Johnson M."/>
            <person name="Bhonagiri V."/>
            <person name="Nash W.E."/>
            <person name="Mardis E.R."/>
            <person name="Wilson R.K."/>
        </authorList>
    </citation>
    <scope>NUCLEOTIDE SEQUENCE [LARGE SCALE GENOMIC DNA]</scope>
    <source>
        <strain evidence="3 4">ATCC 29098</strain>
    </source>
</reference>
<keyword evidence="1" id="KW-0175">Coiled coil</keyword>
<dbReference type="AlphaFoldDB" id="B6WXE2"/>
<gene>
    <name evidence="3" type="ORF">DESPIG_02768</name>
</gene>
<evidence type="ECO:0000256" key="1">
    <source>
        <dbReference type="SAM" id="Coils"/>
    </source>
</evidence>
<evidence type="ECO:0000313" key="4">
    <source>
        <dbReference type="Proteomes" id="UP000003676"/>
    </source>
</evidence>
<comment type="caution">
    <text evidence="3">The sequence shown here is derived from an EMBL/GenBank/DDBJ whole genome shotgun (WGS) entry which is preliminary data.</text>
</comment>
<evidence type="ECO:0000313" key="3">
    <source>
        <dbReference type="EMBL" id="EEB32315.1"/>
    </source>
</evidence>
<dbReference type="eggNOG" id="ENOG5031G0D">
    <property type="taxonomic scope" value="Bacteria"/>
</dbReference>
<organism evidence="3 4">
    <name type="scientific">Desulfovibrio piger ATCC 29098</name>
    <dbReference type="NCBI Taxonomy" id="411464"/>
    <lineage>
        <taxon>Bacteria</taxon>
        <taxon>Pseudomonadati</taxon>
        <taxon>Thermodesulfobacteriota</taxon>
        <taxon>Desulfovibrionia</taxon>
        <taxon>Desulfovibrionales</taxon>
        <taxon>Desulfovibrionaceae</taxon>
        <taxon>Desulfovibrio</taxon>
    </lineage>
</organism>
<feature type="coiled-coil region" evidence="1">
    <location>
        <begin position="125"/>
        <end position="159"/>
    </location>
</feature>
<accession>B6WXE2</accession>
<dbReference type="HOGENOM" id="CLU_1150397_0_0_7"/>